<dbReference type="OrthoDB" id="61116at2759"/>
<organism evidence="2 3">
    <name type="scientific">Elsinoe australis</name>
    <dbReference type="NCBI Taxonomy" id="40998"/>
    <lineage>
        <taxon>Eukaryota</taxon>
        <taxon>Fungi</taxon>
        <taxon>Dikarya</taxon>
        <taxon>Ascomycota</taxon>
        <taxon>Pezizomycotina</taxon>
        <taxon>Dothideomycetes</taxon>
        <taxon>Dothideomycetidae</taxon>
        <taxon>Myriangiales</taxon>
        <taxon>Elsinoaceae</taxon>
        <taxon>Elsinoe</taxon>
    </lineage>
</organism>
<dbReference type="InterPro" id="IPR029063">
    <property type="entry name" value="SAM-dependent_MTases_sf"/>
</dbReference>
<evidence type="ECO:0008006" key="4">
    <source>
        <dbReference type="Google" id="ProtNLM"/>
    </source>
</evidence>
<proteinExistence type="inferred from homology"/>
<dbReference type="PROSITE" id="PS51143">
    <property type="entry name" value="MT_A70"/>
    <property type="match status" value="1"/>
</dbReference>
<dbReference type="GO" id="GO:0005634">
    <property type="term" value="C:nucleus"/>
    <property type="evidence" value="ECO:0007669"/>
    <property type="project" value="TreeGrafter"/>
</dbReference>
<reference evidence="2 3" key="1">
    <citation type="submission" date="2017-05" db="EMBL/GenBank/DDBJ databases">
        <title>Draft genome sequence of Elsinoe australis.</title>
        <authorList>
            <person name="Cheng Q."/>
        </authorList>
    </citation>
    <scope>NUCLEOTIDE SEQUENCE [LARGE SCALE GENOMIC DNA]</scope>
    <source>
        <strain evidence="2 3">NL1</strain>
    </source>
</reference>
<evidence type="ECO:0000313" key="2">
    <source>
        <dbReference type="EMBL" id="PSK59385.1"/>
    </source>
</evidence>
<evidence type="ECO:0000313" key="3">
    <source>
        <dbReference type="Proteomes" id="UP000243723"/>
    </source>
</evidence>
<protein>
    <recommendedName>
        <fullName evidence="4">MT-A70-domain-containing protein</fullName>
    </recommendedName>
</protein>
<dbReference type="PANTHER" id="PTHR12829:SF4">
    <property type="entry name" value="N(6)-ADENINE-SPECIFIC METHYLTRANSFERASE METTL4"/>
    <property type="match status" value="1"/>
</dbReference>
<dbReference type="GO" id="GO:0008168">
    <property type="term" value="F:methyltransferase activity"/>
    <property type="evidence" value="ECO:0007669"/>
    <property type="project" value="TreeGrafter"/>
</dbReference>
<dbReference type="SUPFAM" id="SSF53335">
    <property type="entry name" value="S-adenosyl-L-methionine-dependent methyltransferases"/>
    <property type="match status" value="1"/>
</dbReference>
<name>A0A2P8AFY5_9PEZI</name>
<dbReference type="Gene3D" id="3.40.50.150">
    <property type="entry name" value="Vaccinia Virus protein VP39"/>
    <property type="match status" value="1"/>
</dbReference>
<dbReference type="InterPro" id="IPR007757">
    <property type="entry name" value="MT-A70-like"/>
</dbReference>
<keyword evidence="3" id="KW-1185">Reference proteome</keyword>
<comment type="similarity">
    <text evidence="1">Belongs to the MT-A70-like family.</text>
</comment>
<dbReference type="Pfam" id="PF05063">
    <property type="entry name" value="MT-A70"/>
    <property type="match status" value="1"/>
</dbReference>
<dbReference type="Proteomes" id="UP000243723">
    <property type="component" value="Unassembled WGS sequence"/>
</dbReference>
<accession>A0A2P8AFY5</accession>
<evidence type="ECO:0000256" key="1">
    <source>
        <dbReference type="PROSITE-ProRule" id="PRU00489"/>
    </source>
</evidence>
<dbReference type="EMBL" id="NHZQ01000010">
    <property type="protein sequence ID" value="PSK59385.1"/>
    <property type="molecule type" value="Genomic_DNA"/>
</dbReference>
<comment type="caution">
    <text evidence="2">The sequence shown here is derived from an EMBL/GenBank/DDBJ whole genome shotgun (WGS) entry which is preliminary data.</text>
</comment>
<dbReference type="STRING" id="40998.A0A2P8AFY5"/>
<dbReference type="PANTHER" id="PTHR12829">
    <property type="entry name" value="N6-ADENOSINE-METHYLTRANSFERASE"/>
    <property type="match status" value="1"/>
</dbReference>
<gene>
    <name evidence="2" type="ORF">B9Z65_3709</name>
</gene>
<dbReference type="AlphaFoldDB" id="A0A2P8AFY5"/>
<sequence>MQQTIRLSVEDNTTFLLPPQSSFFSSDCNESRIFHQAIQQKSKTNGSASQFNVVVMDPPWPNKSVTRGHRQGQAQYDVSDSMWEMRQLLFDIDISPLLTSGGIVAVWITNKPAVRELVLSEEDGLFSSWGVELVEEWIWVKITTRGRPVLPVDGVWRQPYEVLLVGRKAKNSAPPPTSVLGKGGDVLDDGKKRVILAVPDLHSRKPCVKKLLQEIFNLPEDHQGLEVFARNLISGWTSWGNQVLKFNDVNCWSSGKEADEDDPDEAGQKE</sequence>